<dbReference type="GO" id="GO:0003978">
    <property type="term" value="F:UDP-glucose 4-epimerase activity"/>
    <property type="evidence" value="ECO:0007669"/>
    <property type="project" value="UniProtKB-EC"/>
</dbReference>
<keyword evidence="10" id="KW-0119">Carbohydrate metabolism</keyword>
<keyword evidence="9 14" id="KW-0413">Isomerase</keyword>
<dbReference type="SUPFAM" id="SSF51735">
    <property type="entry name" value="NAD(P)-binding Rossmann-fold domains"/>
    <property type="match status" value="1"/>
</dbReference>
<evidence type="ECO:0000313" key="14">
    <source>
        <dbReference type="EMBL" id="ASB91377.1"/>
    </source>
</evidence>
<dbReference type="Proteomes" id="UP000196877">
    <property type="component" value="Chromosome"/>
</dbReference>
<dbReference type="GeneID" id="92855753"/>
<dbReference type="PANTHER" id="PTHR43725:SF53">
    <property type="entry name" value="UDP-ARABINOSE 4-EPIMERASE 1"/>
    <property type="match status" value="1"/>
</dbReference>
<accession>A0ABM6LQ46</accession>
<feature type="domain" description="NAD-dependent epimerase/dehydratase" evidence="13">
    <location>
        <begin position="3"/>
        <end position="250"/>
    </location>
</feature>
<comment type="catalytic activity">
    <reaction evidence="1">
        <text>UDP-alpha-D-glucose = UDP-alpha-D-galactose</text>
        <dbReference type="Rhea" id="RHEA:22168"/>
        <dbReference type="ChEBI" id="CHEBI:58885"/>
        <dbReference type="ChEBI" id="CHEBI:66914"/>
        <dbReference type="EC" id="5.1.3.2"/>
    </reaction>
</comment>
<gene>
    <name evidence="14" type="ORF">S101395_04894</name>
</gene>
<organism evidence="14 15">
    <name type="scientific">Bacillus sonorensis</name>
    <dbReference type="NCBI Taxonomy" id="119858"/>
    <lineage>
        <taxon>Bacteria</taxon>
        <taxon>Bacillati</taxon>
        <taxon>Bacillota</taxon>
        <taxon>Bacilli</taxon>
        <taxon>Bacillales</taxon>
        <taxon>Bacillaceae</taxon>
        <taxon>Bacillus</taxon>
    </lineage>
</organism>
<dbReference type="InterPro" id="IPR005886">
    <property type="entry name" value="UDP_G4E"/>
</dbReference>
<evidence type="ECO:0000256" key="2">
    <source>
        <dbReference type="ARBA" id="ARBA00001911"/>
    </source>
</evidence>
<evidence type="ECO:0000256" key="6">
    <source>
        <dbReference type="ARBA" id="ARBA00018569"/>
    </source>
</evidence>
<dbReference type="PANTHER" id="PTHR43725">
    <property type="entry name" value="UDP-GLUCOSE 4-EPIMERASE"/>
    <property type="match status" value="1"/>
</dbReference>
<evidence type="ECO:0000256" key="9">
    <source>
        <dbReference type="ARBA" id="ARBA00023235"/>
    </source>
</evidence>
<dbReference type="InterPro" id="IPR036291">
    <property type="entry name" value="NAD(P)-bd_dom_sf"/>
</dbReference>
<dbReference type="Gene3D" id="3.90.25.10">
    <property type="entry name" value="UDP-galactose 4-epimerase, domain 1"/>
    <property type="match status" value="1"/>
</dbReference>
<evidence type="ECO:0000256" key="5">
    <source>
        <dbReference type="ARBA" id="ARBA00013189"/>
    </source>
</evidence>
<keyword evidence="8" id="KW-0299">Galactose metabolism</keyword>
<evidence type="ECO:0000256" key="4">
    <source>
        <dbReference type="ARBA" id="ARBA00007637"/>
    </source>
</evidence>
<keyword evidence="7" id="KW-0520">NAD</keyword>
<dbReference type="InterPro" id="IPR001509">
    <property type="entry name" value="Epimerase_deHydtase"/>
</dbReference>
<proteinExistence type="inferred from homology"/>
<dbReference type="Gene3D" id="3.40.50.720">
    <property type="entry name" value="NAD(P)-binding Rossmann-like Domain"/>
    <property type="match status" value="1"/>
</dbReference>
<sequence length="334" mass="36709">MSILVVGGAGYIGSHAVYTLIEKKEKVVVVDSLATGDAEAVHPKAVFYQGDIRDRHFLKQVFANEAIETVMHFAAAPISSQPESVFASFNENITGMETLLGVMKEFGVSQIVFASSASVYGQAKDIPITEETEPRPVDPHGKAKWMMENMLMEAEKAYGLKYVILRSFNVGGILLAEAGEDRDSEQHFISHVLRAALGQKPFVSLSCSNHAAAEGTYIRDYVHVQDLAEAHALAVSHLRKGKESRTYNIGYGEGYSAEQVIQAAQYVTGISMINTRYTERSGTAPDTLIASSVRARKELGWKPKHNSLIAIIRDAWNWNSDNLYGYGAYKVKQG</sequence>
<dbReference type="EMBL" id="CP021920">
    <property type="protein sequence ID" value="ASB91377.1"/>
    <property type="molecule type" value="Genomic_DNA"/>
</dbReference>
<evidence type="ECO:0000256" key="8">
    <source>
        <dbReference type="ARBA" id="ARBA00023144"/>
    </source>
</evidence>
<evidence type="ECO:0000256" key="3">
    <source>
        <dbReference type="ARBA" id="ARBA00004947"/>
    </source>
</evidence>
<dbReference type="EC" id="5.1.3.2" evidence="5"/>
<dbReference type="NCBIfam" id="TIGR01179">
    <property type="entry name" value="galE"/>
    <property type="match status" value="1"/>
</dbReference>
<dbReference type="RefSeq" id="WP_006639659.1">
    <property type="nucleotide sequence ID" value="NZ_BORD01000001.1"/>
</dbReference>
<evidence type="ECO:0000256" key="7">
    <source>
        <dbReference type="ARBA" id="ARBA00023027"/>
    </source>
</evidence>
<comment type="pathway">
    <text evidence="3">Carbohydrate metabolism; galactose metabolism.</text>
</comment>
<evidence type="ECO:0000256" key="12">
    <source>
        <dbReference type="ARBA" id="ARBA00033067"/>
    </source>
</evidence>
<comment type="cofactor">
    <cofactor evidence="2">
        <name>NAD(+)</name>
        <dbReference type="ChEBI" id="CHEBI:57540"/>
    </cofactor>
</comment>
<reference evidence="14 15" key="1">
    <citation type="submission" date="2017-06" db="EMBL/GenBank/DDBJ databases">
        <title>Genome sequence of Bacillus sonorensis strain SRCM101395.</title>
        <authorList>
            <person name="Cho S.H."/>
        </authorList>
    </citation>
    <scope>NUCLEOTIDE SEQUENCE [LARGE SCALE GENOMIC DNA]</scope>
    <source>
        <strain evidence="14 15">SRCM101395</strain>
    </source>
</reference>
<protein>
    <recommendedName>
        <fullName evidence="6">UDP-glucose 4-epimerase</fullName>
        <ecNumber evidence="5">5.1.3.2</ecNumber>
    </recommendedName>
    <alternativeName>
        <fullName evidence="12">Galactowaldenase</fullName>
    </alternativeName>
    <alternativeName>
        <fullName evidence="11">UDP-galactose 4-epimerase</fullName>
    </alternativeName>
</protein>
<evidence type="ECO:0000256" key="10">
    <source>
        <dbReference type="ARBA" id="ARBA00023277"/>
    </source>
</evidence>
<comment type="similarity">
    <text evidence="4">Belongs to the NAD(P)-dependent epimerase/dehydratase family.</text>
</comment>
<name>A0ABM6LQ46_9BACI</name>
<evidence type="ECO:0000259" key="13">
    <source>
        <dbReference type="Pfam" id="PF01370"/>
    </source>
</evidence>
<evidence type="ECO:0000313" key="15">
    <source>
        <dbReference type="Proteomes" id="UP000196877"/>
    </source>
</evidence>
<evidence type="ECO:0000256" key="11">
    <source>
        <dbReference type="ARBA" id="ARBA00031367"/>
    </source>
</evidence>
<dbReference type="Pfam" id="PF01370">
    <property type="entry name" value="Epimerase"/>
    <property type="match status" value="1"/>
</dbReference>
<evidence type="ECO:0000256" key="1">
    <source>
        <dbReference type="ARBA" id="ARBA00000083"/>
    </source>
</evidence>
<keyword evidence="15" id="KW-1185">Reference proteome</keyword>